<keyword evidence="3 4" id="KW-0704">Schiff base</keyword>
<gene>
    <name evidence="4 5" type="primary">aroD</name>
    <name evidence="5" type="ORF">GCM10022261_10900</name>
</gene>
<evidence type="ECO:0000256" key="2">
    <source>
        <dbReference type="ARBA" id="ARBA00023239"/>
    </source>
</evidence>
<comment type="pathway">
    <text evidence="4">Metabolic intermediate biosynthesis; chorismate biosynthesis; chorismate from D-erythrose 4-phosphate and phosphoenolpyruvate: step 3/7.</text>
</comment>
<dbReference type="InterPro" id="IPR050146">
    <property type="entry name" value="Type-I_3-dehydroquinase"/>
</dbReference>
<comment type="caution">
    <text evidence="4">Lacks conserved residue(s) required for the propagation of feature annotation.</text>
</comment>
<evidence type="ECO:0000313" key="5">
    <source>
        <dbReference type="EMBL" id="GAA4283559.1"/>
    </source>
</evidence>
<dbReference type="Proteomes" id="UP001501586">
    <property type="component" value="Unassembled WGS sequence"/>
</dbReference>
<sequence>MPFVPADVFPAVIVPLTPRDAAELADQAARAAATEGVDVIEWRVDALDEIRQSEELGVDGLDAVRAAVTAGWEALQSAASDLPVLMTLRTTIEGGYAPVTEEAYAALLDFFIGLGPTAVDIEFQRTAAEDLIARAAAAEVCSFASFHDFEQTPPAEHLIRLMARMEKAGANVAKIAVMPNHRTDVLEVLSVADRAQATLPIPVVAIAMGRLGKATRLVGGEFGSAATFAAVGEISAPGQLRVPHVLAALESLRADEEQTEA</sequence>
<evidence type="ECO:0000256" key="1">
    <source>
        <dbReference type="ARBA" id="ARBA00001864"/>
    </source>
</evidence>
<accession>A0ABP8EHY4</accession>
<dbReference type="PANTHER" id="PTHR43699">
    <property type="entry name" value="3-DEHYDROQUINATE DEHYDRATASE"/>
    <property type="match status" value="1"/>
</dbReference>
<protein>
    <recommendedName>
        <fullName evidence="4">3-dehydroquinate dehydratase</fullName>
        <shortName evidence="4">3-dehydroquinase</shortName>
        <ecNumber evidence="4">4.2.1.10</ecNumber>
    </recommendedName>
    <alternativeName>
        <fullName evidence="4">Type I DHQase</fullName>
    </alternativeName>
    <alternativeName>
        <fullName evidence="4">Type I dehydroquinase</fullName>
        <shortName evidence="4">DHQ1</shortName>
    </alternativeName>
</protein>
<dbReference type="Gene3D" id="3.20.20.70">
    <property type="entry name" value="Aldolase class I"/>
    <property type="match status" value="1"/>
</dbReference>
<comment type="subunit">
    <text evidence="4">Homodimer.</text>
</comment>
<feature type="active site" description="Proton donor/acceptor" evidence="4">
    <location>
        <position position="147"/>
    </location>
</feature>
<evidence type="ECO:0000256" key="3">
    <source>
        <dbReference type="ARBA" id="ARBA00023270"/>
    </source>
</evidence>
<keyword evidence="4" id="KW-0028">Amino-acid biosynthesis</keyword>
<comment type="caution">
    <text evidence="5">The sequence shown here is derived from an EMBL/GenBank/DDBJ whole genome shotgun (WGS) entry which is preliminary data.</text>
</comment>
<feature type="binding site" evidence="4">
    <location>
        <position position="216"/>
    </location>
    <ligand>
        <name>3-dehydroquinate</name>
        <dbReference type="ChEBI" id="CHEBI:32364"/>
    </ligand>
</feature>
<dbReference type="InterPro" id="IPR013785">
    <property type="entry name" value="Aldolase_TIM"/>
</dbReference>
<evidence type="ECO:0000256" key="4">
    <source>
        <dbReference type="HAMAP-Rule" id="MF_00214"/>
    </source>
</evidence>
<keyword evidence="6" id="KW-1185">Reference proteome</keyword>
<dbReference type="CDD" id="cd00502">
    <property type="entry name" value="DHQase_I"/>
    <property type="match status" value="1"/>
</dbReference>
<feature type="binding site" evidence="4">
    <location>
        <position position="239"/>
    </location>
    <ligand>
        <name>3-dehydroquinate</name>
        <dbReference type="ChEBI" id="CHEBI:32364"/>
    </ligand>
</feature>
<dbReference type="HAMAP" id="MF_00214">
    <property type="entry name" value="AroD"/>
    <property type="match status" value="1"/>
</dbReference>
<feature type="binding site" evidence="4">
    <location>
        <begin position="41"/>
        <end position="43"/>
    </location>
    <ligand>
        <name>3-dehydroquinate</name>
        <dbReference type="ChEBI" id="CHEBI:32364"/>
    </ligand>
</feature>
<dbReference type="PANTHER" id="PTHR43699:SF1">
    <property type="entry name" value="3-DEHYDROQUINATE DEHYDRATASE"/>
    <property type="match status" value="1"/>
</dbReference>
<comment type="catalytic activity">
    <reaction evidence="1 4">
        <text>3-dehydroquinate = 3-dehydroshikimate + H2O</text>
        <dbReference type="Rhea" id="RHEA:21096"/>
        <dbReference type="ChEBI" id="CHEBI:15377"/>
        <dbReference type="ChEBI" id="CHEBI:16630"/>
        <dbReference type="ChEBI" id="CHEBI:32364"/>
        <dbReference type="EC" id="4.2.1.10"/>
    </reaction>
</comment>
<reference evidence="6" key="1">
    <citation type="journal article" date="2019" name="Int. J. Syst. Evol. Microbiol.">
        <title>The Global Catalogue of Microorganisms (GCM) 10K type strain sequencing project: providing services to taxonomists for standard genome sequencing and annotation.</title>
        <authorList>
            <consortium name="The Broad Institute Genomics Platform"/>
            <consortium name="The Broad Institute Genome Sequencing Center for Infectious Disease"/>
            <person name="Wu L."/>
            <person name="Ma J."/>
        </authorList>
    </citation>
    <scope>NUCLEOTIDE SEQUENCE [LARGE SCALE GENOMIC DNA]</scope>
    <source>
        <strain evidence="6">JCM 17458</strain>
    </source>
</reference>
<keyword evidence="4" id="KW-0057">Aromatic amino acid biosynthesis</keyword>
<feature type="binding site" evidence="4">
    <location>
        <position position="235"/>
    </location>
    <ligand>
        <name>3-dehydroquinate</name>
        <dbReference type="ChEBI" id="CHEBI:32364"/>
    </ligand>
</feature>
<dbReference type="NCBIfam" id="TIGR01093">
    <property type="entry name" value="aroD"/>
    <property type="match status" value="1"/>
</dbReference>
<dbReference type="EC" id="4.2.1.10" evidence="4"/>
<organism evidence="5 6">
    <name type="scientific">Brevibacterium daeguense</name>
    <dbReference type="NCBI Taxonomy" id="909936"/>
    <lineage>
        <taxon>Bacteria</taxon>
        <taxon>Bacillati</taxon>
        <taxon>Actinomycetota</taxon>
        <taxon>Actinomycetes</taxon>
        <taxon>Micrococcales</taxon>
        <taxon>Brevibacteriaceae</taxon>
        <taxon>Brevibacterium</taxon>
    </lineage>
</organism>
<feature type="active site" description="Schiff-base intermediate with substrate" evidence="4">
    <location>
        <position position="174"/>
    </location>
</feature>
<dbReference type="InterPro" id="IPR001381">
    <property type="entry name" value="DHquinase_I"/>
</dbReference>
<comment type="similarity">
    <text evidence="4">Belongs to the type-I 3-dehydroquinase family.</text>
</comment>
<proteinExistence type="inferred from homology"/>
<comment type="function">
    <text evidence="4">Involved in the third step of the chorismate pathway, which leads to the biosynthesis of aromatic amino acids. Catalyzes the cis-dehydration of 3-dehydroquinate (DHQ) and introduces the first double bond of the aromatic ring to yield 3-dehydroshikimate.</text>
</comment>
<keyword evidence="2 4" id="KW-0456">Lyase</keyword>
<dbReference type="SUPFAM" id="SSF51569">
    <property type="entry name" value="Aldolase"/>
    <property type="match status" value="1"/>
</dbReference>
<evidence type="ECO:0000313" key="6">
    <source>
        <dbReference type="Proteomes" id="UP001501586"/>
    </source>
</evidence>
<dbReference type="Pfam" id="PF01487">
    <property type="entry name" value="DHquinase_I"/>
    <property type="match status" value="1"/>
</dbReference>
<name>A0ABP8EHY4_9MICO</name>
<dbReference type="EMBL" id="BAABAZ010000004">
    <property type="protein sequence ID" value="GAA4283559.1"/>
    <property type="molecule type" value="Genomic_DNA"/>
</dbReference>
<feature type="binding site" evidence="4">
    <location>
        <position position="89"/>
    </location>
    <ligand>
        <name>3-dehydroquinate</name>
        <dbReference type="ChEBI" id="CHEBI:32364"/>
    </ligand>
</feature>